<dbReference type="PANTHER" id="PTHR42823">
    <property type="entry name" value="ATP SYNTHASE SUBUNIT A, CHLOROPLASTIC"/>
    <property type="match status" value="1"/>
</dbReference>
<sequence length="292" mass="32493">MPSSLQHTQQIGSVHRGHLPIQIVQAGGAPSPSTDTPISQHTEQASEKAQIGDIPDPTLLLENAVLAALLLLLFALLSRRNLQKIPRGLQNIGEFIVETIDRFVVELMGPHGRKYVPFAGTLFLFIFVMNVLGDIPGFHAPTSNLTYTFALGLTVFCYVQWEGIRARGLFGYIKHFSGPPLPFLMAIFLKPLLFIIEVISELFKPITLSVRLFGNIFGEDVIILVFASLFTMIGFKWLGWFPLQFPVLLLAYLTDFVQALVFMVLACIYLALMTHEEGMEEAESEQALAHAH</sequence>
<dbReference type="GO" id="GO:0046933">
    <property type="term" value="F:proton-transporting ATP synthase activity, rotational mechanism"/>
    <property type="evidence" value="ECO:0007669"/>
    <property type="project" value="UniProtKB-UniRule"/>
</dbReference>
<dbReference type="PATRIC" id="fig|1303518.3.peg.521"/>
<dbReference type="STRING" id="454171.CP488_00640"/>
<dbReference type="Pfam" id="PF00119">
    <property type="entry name" value="ATP-synt_A"/>
    <property type="match status" value="1"/>
</dbReference>
<feature type="transmembrane region" description="Helical" evidence="11">
    <location>
        <begin position="181"/>
        <end position="200"/>
    </location>
</feature>
<accession>S0ESP5</accession>
<dbReference type="HOGENOM" id="CLU_041018_2_2_0"/>
<dbReference type="FunCoup" id="S0ESP5">
    <property type="interactions" value="310"/>
</dbReference>
<evidence type="ECO:0000313" key="14">
    <source>
        <dbReference type="EMBL" id="CCW34346.1"/>
    </source>
</evidence>
<keyword evidence="14" id="KW-0378">Hydrolase</keyword>
<feature type="transmembrane region" description="Helical" evidence="11">
    <location>
        <begin position="212"/>
        <end position="235"/>
    </location>
</feature>
<feature type="compositionally biased region" description="Polar residues" evidence="13">
    <location>
        <begin position="31"/>
        <end position="43"/>
    </location>
</feature>
<dbReference type="InterPro" id="IPR035908">
    <property type="entry name" value="F0_ATP_A_sf"/>
</dbReference>
<keyword evidence="5 11" id="KW-0812">Transmembrane</keyword>
<dbReference type="Proteomes" id="UP000014227">
    <property type="component" value="Chromosome I"/>
</dbReference>
<evidence type="ECO:0000256" key="9">
    <source>
        <dbReference type="ARBA" id="ARBA00023136"/>
    </source>
</evidence>
<dbReference type="PANTHER" id="PTHR42823:SF3">
    <property type="entry name" value="ATP SYNTHASE SUBUNIT A, CHLOROPLASTIC"/>
    <property type="match status" value="1"/>
</dbReference>
<dbReference type="KEGG" id="ccz:CCALI_00513"/>
<keyword evidence="11" id="KW-1003">Cell membrane</keyword>
<organism evidence="14 15">
    <name type="scientific">Chthonomonas calidirosea (strain DSM 23976 / ICMP 18418 / T49)</name>
    <dbReference type="NCBI Taxonomy" id="1303518"/>
    <lineage>
        <taxon>Bacteria</taxon>
        <taxon>Bacillati</taxon>
        <taxon>Armatimonadota</taxon>
        <taxon>Chthonomonadia</taxon>
        <taxon>Chthonomonadales</taxon>
        <taxon>Chthonomonadaceae</taxon>
        <taxon>Chthonomonas</taxon>
    </lineage>
</organism>
<dbReference type="AlphaFoldDB" id="S0ESP5"/>
<keyword evidence="4 11" id="KW-0138">CF(0)</keyword>
<evidence type="ECO:0000256" key="12">
    <source>
        <dbReference type="RuleBase" id="RU000483"/>
    </source>
</evidence>
<keyword evidence="9 11" id="KW-0472">Membrane</keyword>
<proteinExistence type="inferred from homology"/>
<keyword evidence="15" id="KW-1185">Reference proteome</keyword>
<evidence type="ECO:0000256" key="3">
    <source>
        <dbReference type="ARBA" id="ARBA00022448"/>
    </source>
</evidence>
<dbReference type="PRINTS" id="PR00123">
    <property type="entry name" value="ATPASEA"/>
</dbReference>
<evidence type="ECO:0000256" key="10">
    <source>
        <dbReference type="ARBA" id="ARBA00023310"/>
    </source>
</evidence>
<dbReference type="EMBL" id="HF951689">
    <property type="protein sequence ID" value="CCW34346.1"/>
    <property type="molecule type" value="Genomic_DNA"/>
</dbReference>
<dbReference type="eggNOG" id="COG0356">
    <property type="taxonomic scope" value="Bacteria"/>
</dbReference>
<dbReference type="GO" id="GO:0016787">
    <property type="term" value="F:hydrolase activity"/>
    <property type="evidence" value="ECO:0007669"/>
    <property type="project" value="UniProtKB-KW"/>
</dbReference>
<protein>
    <recommendedName>
        <fullName evidence="11 12">ATP synthase subunit a</fullName>
    </recommendedName>
    <alternativeName>
        <fullName evidence="11">ATP synthase F0 sector subunit a</fullName>
    </alternativeName>
    <alternativeName>
        <fullName evidence="11">F-ATPase subunit 6</fullName>
    </alternativeName>
</protein>
<keyword evidence="7 11" id="KW-1133">Transmembrane helix</keyword>
<evidence type="ECO:0000256" key="5">
    <source>
        <dbReference type="ARBA" id="ARBA00022692"/>
    </source>
</evidence>
<dbReference type="Gene3D" id="1.20.120.220">
    <property type="entry name" value="ATP synthase, F0 complex, subunit A"/>
    <property type="match status" value="1"/>
</dbReference>
<feature type="region of interest" description="Disordered" evidence="13">
    <location>
        <begin position="25"/>
        <end position="49"/>
    </location>
</feature>
<evidence type="ECO:0000256" key="13">
    <source>
        <dbReference type="SAM" id="MobiDB-lite"/>
    </source>
</evidence>
<dbReference type="GO" id="GO:0005886">
    <property type="term" value="C:plasma membrane"/>
    <property type="evidence" value="ECO:0007669"/>
    <property type="project" value="UniProtKB-SubCell"/>
</dbReference>
<evidence type="ECO:0000256" key="4">
    <source>
        <dbReference type="ARBA" id="ARBA00022547"/>
    </source>
</evidence>
<evidence type="ECO:0000256" key="8">
    <source>
        <dbReference type="ARBA" id="ARBA00023065"/>
    </source>
</evidence>
<comment type="subcellular location">
    <subcellularLocation>
        <location evidence="11 12">Cell membrane</location>
        <topology evidence="11 12">Multi-pass membrane protein</topology>
    </subcellularLocation>
    <subcellularLocation>
        <location evidence="1">Membrane</location>
        <topology evidence="1">Multi-pass membrane protein</topology>
    </subcellularLocation>
</comment>
<evidence type="ECO:0000313" key="15">
    <source>
        <dbReference type="Proteomes" id="UP000014227"/>
    </source>
</evidence>
<feature type="transmembrane region" description="Helical" evidence="11">
    <location>
        <begin position="59"/>
        <end position="77"/>
    </location>
</feature>
<name>S0ESP5_CHTCT</name>
<reference evidence="15" key="1">
    <citation type="submission" date="2013-03" db="EMBL/GenBank/DDBJ databases">
        <title>Genome sequence of Chthonomonas calidirosea, the first sequenced genome from the Armatimonadetes phylum (formally candidate division OP10).</title>
        <authorList>
            <person name="Lee K.C.Y."/>
            <person name="Morgan X.C."/>
            <person name="Dunfield P.F."/>
            <person name="Tamas I."/>
            <person name="Houghton K.M."/>
            <person name="Vyssotski M."/>
            <person name="Ryan J.L.J."/>
            <person name="Lagutin K."/>
            <person name="McDonald I.R."/>
            <person name="Stott M.B."/>
        </authorList>
    </citation>
    <scope>NUCLEOTIDE SEQUENCE [LARGE SCALE GENOMIC DNA]</scope>
    <source>
        <strain evidence="15">DSM 23976 / ICMP 18418 / T49</strain>
    </source>
</reference>
<evidence type="ECO:0000256" key="11">
    <source>
        <dbReference type="HAMAP-Rule" id="MF_01393"/>
    </source>
</evidence>
<gene>
    <name evidence="11" type="primary">atpB</name>
    <name evidence="14" type="ORF">CCALI_00513</name>
</gene>
<dbReference type="PROSITE" id="PS00449">
    <property type="entry name" value="ATPASE_A"/>
    <property type="match status" value="1"/>
</dbReference>
<dbReference type="RefSeq" id="WP_016481908.1">
    <property type="nucleotide sequence ID" value="NC_021487.1"/>
</dbReference>
<dbReference type="CDD" id="cd00310">
    <property type="entry name" value="ATP-synt_Fo_a_6"/>
    <property type="match status" value="1"/>
</dbReference>
<dbReference type="GO" id="GO:0042777">
    <property type="term" value="P:proton motive force-driven plasma membrane ATP synthesis"/>
    <property type="evidence" value="ECO:0007669"/>
    <property type="project" value="TreeGrafter"/>
</dbReference>
<dbReference type="InterPro" id="IPR023011">
    <property type="entry name" value="ATP_synth_F0_asu_AS"/>
</dbReference>
<dbReference type="NCBIfam" id="TIGR01131">
    <property type="entry name" value="ATP_synt_6_or_A"/>
    <property type="match status" value="1"/>
</dbReference>
<comment type="function">
    <text evidence="11 12">Key component of the proton channel; it plays a direct role in the translocation of protons across the membrane.</text>
</comment>
<dbReference type="InParanoid" id="S0ESP5"/>
<keyword evidence="8 11" id="KW-0406">Ion transport</keyword>
<dbReference type="GO" id="GO:0045259">
    <property type="term" value="C:proton-transporting ATP synthase complex"/>
    <property type="evidence" value="ECO:0007669"/>
    <property type="project" value="UniProtKB-KW"/>
</dbReference>
<dbReference type="SUPFAM" id="SSF81336">
    <property type="entry name" value="F1F0 ATP synthase subunit A"/>
    <property type="match status" value="1"/>
</dbReference>
<evidence type="ECO:0000256" key="2">
    <source>
        <dbReference type="ARBA" id="ARBA00006810"/>
    </source>
</evidence>
<evidence type="ECO:0000256" key="6">
    <source>
        <dbReference type="ARBA" id="ARBA00022781"/>
    </source>
</evidence>
<dbReference type="OrthoDB" id="9809130at2"/>
<keyword evidence="3 11" id="KW-0813">Transport</keyword>
<comment type="similarity">
    <text evidence="2 11 12">Belongs to the ATPase A chain family.</text>
</comment>
<keyword evidence="10 11" id="KW-0066">ATP synthesis</keyword>
<feature type="transmembrane region" description="Helical" evidence="11">
    <location>
        <begin position="115"/>
        <end position="133"/>
    </location>
</feature>
<feature type="transmembrane region" description="Helical" evidence="11">
    <location>
        <begin position="247"/>
        <end position="272"/>
    </location>
</feature>
<dbReference type="HAMAP" id="MF_01393">
    <property type="entry name" value="ATP_synth_a_bact"/>
    <property type="match status" value="1"/>
</dbReference>
<dbReference type="InterPro" id="IPR045082">
    <property type="entry name" value="ATP_syn_F0_a_bact/chloroplast"/>
</dbReference>
<evidence type="ECO:0000256" key="1">
    <source>
        <dbReference type="ARBA" id="ARBA00004141"/>
    </source>
</evidence>
<keyword evidence="6 11" id="KW-0375">Hydrogen ion transport</keyword>
<dbReference type="InterPro" id="IPR000568">
    <property type="entry name" value="ATP_synth_F0_asu"/>
</dbReference>
<evidence type="ECO:0000256" key="7">
    <source>
        <dbReference type="ARBA" id="ARBA00022989"/>
    </source>
</evidence>